<dbReference type="InterPro" id="IPR008984">
    <property type="entry name" value="SMAD_FHA_dom_sf"/>
</dbReference>
<keyword evidence="6 7" id="KW-0472">Membrane</keyword>
<comment type="caution">
    <text evidence="10">The sequence shown here is derived from an EMBL/GenBank/DDBJ whole genome shotgun (WGS) entry which is preliminary data.</text>
</comment>
<dbReference type="Pfam" id="PF00498">
    <property type="entry name" value="FHA"/>
    <property type="match status" value="1"/>
</dbReference>
<dbReference type="PANTHER" id="PTHR36115">
    <property type="entry name" value="PROLINE-RICH ANTIGEN HOMOLOG-RELATED"/>
    <property type="match status" value="1"/>
</dbReference>
<comment type="subcellular location">
    <subcellularLocation>
        <location evidence="1">Cell membrane</location>
        <topology evidence="1">Multi-pass membrane protein</topology>
    </subcellularLocation>
</comment>
<keyword evidence="5 7" id="KW-1133">Transmembrane helix</keyword>
<protein>
    <submittedName>
        <fullName evidence="10">RDD family protein</fullName>
    </submittedName>
</protein>
<feature type="transmembrane region" description="Helical" evidence="7">
    <location>
        <begin position="146"/>
        <end position="170"/>
    </location>
</feature>
<feature type="transmembrane region" description="Helical" evidence="7">
    <location>
        <begin position="86"/>
        <end position="110"/>
    </location>
</feature>
<dbReference type="OrthoDB" id="4625746at2"/>
<dbReference type="SUPFAM" id="SSF49879">
    <property type="entry name" value="SMAD/FHA domain"/>
    <property type="match status" value="1"/>
</dbReference>
<dbReference type="PANTHER" id="PTHR36115:SF6">
    <property type="entry name" value="PROLINE-RICH ANTIGEN HOMOLOG"/>
    <property type="match status" value="1"/>
</dbReference>
<keyword evidence="4 7" id="KW-0812">Transmembrane</keyword>
<keyword evidence="2" id="KW-1003">Cell membrane</keyword>
<evidence type="ECO:0000256" key="2">
    <source>
        <dbReference type="ARBA" id="ARBA00022475"/>
    </source>
</evidence>
<name>A0A0F0L331_9MICO</name>
<keyword evidence="11" id="KW-1185">Reference proteome</keyword>
<evidence type="ECO:0000313" key="11">
    <source>
        <dbReference type="Proteomes" id="UP000033448"/>
    </source>
</evidence>
<dbReference type="InterPro" id="IPR000253">
    <property type="entry name" value="FHA_dom"/>
</dbReference>
<dbReference type="RefSeq" id="WP_045249555.1">
    <property type="nucleotide sequence ID" value="NZ_JYIT01000061.1"/>
</dbReference>
<evidence type="ECO:0000256" key="5">
    <source>
        <dbReference type="ARBA" id="ARBA00022989"/>
    </source>
</evidence>
<dbReference type="EMBL" id="JYIT01000061">
    <property type="protein sequence ID" value="KJL26760.1"/>
    <property type="molecule type" value="Genomic_DNA"/>
</dbReference>
<dbReference type="PATRIC" id="fig|582680.7.peg.844"/>
<feature type="domain" description="FHA" evidence="8">
    <location>
        <begin position="385"/>
        <end position="445"/>
    </location>
</feature>
<organism evidence="10 11">
    <name type="scientific">Microbacterium azadirachtae</name>
    <dbReference type="NCBI Taxonomy" id="582680"/>
    <lineage>
        <taxon>Bacteria</taxon>
        <taxon>Bacillati</taxon>
        <taxon>Actinomycetota</taxon>
        <taxon>Actinomycetes</taxon>
        <taxon>Micrococcales</taxon>
        <taxon>Microbacteriaceae</taxon>
        <taxon>Microbacterium</taxon>
    </lineage>
</organism>
<dbReference type="GO" id="GO:0005886">
    <property type="term" value="C:plasma membrane"/>
    <property type="evidence" value="ECO:0007669"/>
    <property type="project" value="UniProtKB-SubCell"/>
</dbReference>
<gene>
    <name evidence="10" type="ORF">RL72_00816</name>
</gene>
<dbReference type="InterPro" id="IPR010432">
    <property type="entry name" value="RDD"/>
</dbReference>
<evidence type="ECO:0000256" key="7">
    <source>
        <dbReference type="SAM" id="Phobius"/>
    </source>
</evidence>
<feature type="domain" description="RDD" evidence="9">
    <location>
        <begin position="39"/>
        <end position="184"/>
    </location>
</feature>
<dbReference type="AlphaFoldDB" id="A0A0F0L331"/>
<feature type="transmembrane region" description="Helical" evidence="7">
    <location>
        <begin position="52"/>
        <end position="74"/>
    </location>
</feature>
<evidence type="ECO:0000256" key="6">
    <source>
        <dbReference type="ARBA" id="ARBA00023136"/>
    </source>
</evidence>
<sequence>MSLSNDIWEIPAQTTDIEGLDAQGRPDPAYAQAIGLVPARAGMRVMATVLELIVALLVSIPGAVAGVNAMLLSTADPGAFLARKDLIWLLLPPLVSFVLMFVFTLVQLVLHGLKGVTLGKAAFGIRTVNVRTLEKPGFWRGAVVRYLILAVSFVVPLIGPLLVVALSPLFDAERRGRGWADRAAATWLVDVRRGLNPYDAKRMRIARKQITTEVHEAAPVLPSLATPVDRDAPAVYVPTGRFSGGVVGAHRATAPTPAVSASAPGVPAPVAPTPAVPAPAVPAPATPVPAAAAETAVQVPAAGAAPAAWQPPEIAPIVAAPAPAAAAPAATPVPDAPRAVLVIDNGERVEVRTATLIGRAPAAGAGDAPSSVAATGEGEPQLVRVSDETRSVSKTHLAILLSRRGVVVVDRGSTNGSSIVREGAELPLTPGHPAELRAGDVLRFGDRSLRVEQA</sequence>
<evidence type="ECO:0000313" key="10">
    <source>
        <dbReference type="EMBL" id="KJL26760.1"/>
    </source>
</evidence>
<dbReference type="CDD" id="cd00060">
    <property type="entry name" value="FHA"/>
    <property type="match status" value="1"/>
</dbReference>
<keyword evidence="3" id="KW-0597">Phosphoprotein</keyword>
<accession>A0A0F0L331</accession>
<dbReference type="Gene3D" id="2.60.200.20">
    <property type="match status" value="1"/>
</dbReference>
<evidence type="ECO:0000256" key="1">
    <source>
        <dbReference type="ARBA" id="ARBA00004651"/>
    </source>
</evidence>
<reference evidence="10 11" key="1">
    <citation type="submission" date="2015-02" db="EMBL/GenBank/DDBJ databases">
        <title>Draft genome sequences of ten Microbacterium spp. with emphasis on heavy metal contaminated environments.</title>
        <authorList>
            <person name="Corretto E."/>
        </authorList>
    </citation>
    <scope>NUCLEOTIDE SEQUENCE [LARGE SCALE GENOMIC DNA]</scope>
    <source>
        <strain evidence="10 11">DSM 23848</strain>
    </source>
</reference>
<proteinExistence type="predicted"/>
<evidence type="ECO:0000256" key="3">
    <source>
        <dbReference type="ARBA" id="ARBA00022553"/>
    </source>
</evidence>
<dbReference type="Pfam" id="PF06271">
    <property type="entry name" value="RDD"/>
    <property type="match status" value="1"/>
</dbReference>
<evidence type="ECO:0000259" key="9">
    <source>
        <dbReference type="Pfam" id="PF06271"/>
    </source>
</evidence>
<evidence type="ECO:0000256" key="4">
    <source>
        <dbReference type="ARBA" id="ARBA00022692"/>
    </source>
</evidence>
<dbReference type="InterPro" id="IPR051791">
    <property type="entry name" value="Pra-immunoreactive"/>
</dbReference>
<dbReference type="Proteomes" id="UP000033448">
    <property type="component" value="Unassembled WGS sequence"/>
</dbReference>
<evidence type="ECO:0000259" key="8">
    <source>
        <dbReference type="Pfam" id="PF00498"/>
    </source>
</evidence>